<dbReference type="InParanoid" id="A0A6J0ZB52"/>
<dbReference type="GO" id="GO:0030317">
    <property type="term" value="P:flagellated sperm motility"/>
    <property type="evidence" value="ECO:0007669"/>
    <property type="project" value="TreeGrafter"/>
</dbReference>
<dbReference type="GO" id="GO:0036126">
    <property type="term" value="C:sperm flagellum"/>
    <property type="evidence" value="ECO:0007669"/>
    <property type="project" value="TreeGrafter"/>
</dbReference>
<dbReference type="FunCoup" id="A0A6J0ZB52">
    <property type="interactions" value="12"/>
</dbReference>
<evidence type="ECO:0000256" key="1">
    <source>
        <dbReference type="SAM" id="Coils"/>
    </source>
</evidence>
<evidence type="ECO:0000313" key="4">
    <source>
        <dbReference type="Proteomes" id="UP001652640"/>
    </source>
</evidence>
<evidence type="ECO:0000256" key="2">
    <source>
        <dbReference type="SAM" id="MobiDB-lite"/>
    </source>
</evidence>
<keyword evidence="1" id="KW-0175">Coiled coil</keyword>
<feature type="compositionally biased region" description="Polar residues" evidence="2">
    <location>
        <begin position="254"/>
        <end position="265"/>
    </location>
</feature>
<feature type="compositionally biased region" description="Polar residues" evidence="2">
    <location>
        <begin position="1895"/>
        <end position="1909"/>
    </location>
</feature>
<feature type="region of interest" description="Disordered" evidence="2">
    <location>
        <begin position="250"/>
        <end position="285"/>
    </location>
</feature>
<feature type="compositionally biased region" description="Basic and acidic residues" evidence="2">
    <location>
        <begin position="1245"/>
        <end position="1260"/>
    </location>
</feature>
<evidence type="ECO:0000259" key="3">
    <source>
        <dbReference type="Pfam" id="PF16043"/>
    </source>
</evidence>
<dbReference type="InterPro" id="IPR032013">
    <property type="entry name" value="DUF4795"/>
</dbReference>
<feature type="region of interest" description="Disordered" evidence="2">
    <location>
        <begin position="609"/>
        <end position="634"/>
    </location>
</feature>
<dbReference type="PANTHER" id="PTHR46766">
    <property type="entry name" value="GLUTAMINE-RICH PROTEIN 2"/>
    <property type="match status" value="1"/>
</dbReference>
<dbReference type="OrthoDB" id="5981048at2759"/>
<dbReference type="RefSeq" id="XP_020771285.2">
    <property type="nucleotide sequence ID" value="XM_020915626.2"/>
</dbReference>
<reference evidence="5" key="2">
    <citation type="submission" date="2025-08" db="UniProtKB">
        <authorList>
            <consortium name="RefSeq"/>
        </authorList>
    </citation>
    <scope>IDENTIFICATION</scope>
    <source>
        <tissue evidence="5">Tongue muscle</tissue>
    </source>
</reference>
<gene>
    <name evidence="5" type="primary">QRICH2</name>
</gene>
<feature type="region of interest" description="Disordered" evidence="2">
    <location>
        <begin position="1090"/>
        <end position="1113"/>
    </location>
</feature>
<feature type="region of interest" description="Disordered" evidence="2">
    <location>
        <begin position="1147"/>
        <end position="1199"/>
    </location>
</feature>
<dbReference type="KEGG" id="ovr:110152079"/>
<feature type="region of interest" description="Disordered" evidence="2">
    <location>
        <begin position="306"/>
        <end position="386"/>
    </location>
</feature>
<feature type="coiled-coil region" evidence="1">
    <location>
        <begin position="1276"/>
        <end position="1349"/>
    </location>
</feature>
<feature type="compositionally biased region" description="Basic and acidic residues" evidence="2">
    <location>
        <begin position="336"/>
        <end position="347"/>
    </location>
</feature>
<feature type="region of interest" description="Disordered" evidence="2">
    <location>
        <begin position="62"/>
        <end position="87"/>
    </location>
</feature>
<feature type="region of interest" description="Disordered" evidence="2">
    <location>
        <begin position="690"/>
        <end position="722"/>
    </location>
</feature>
<evidence type="ECO:0000313" key="5">
    <source>
        <dbReference type="RefSeq" id="XP_020771285.2"/>
    </source>
</evidence>
<keyword evidence="4" id="KW-1185">Reference proteome</keyword>
<feature type="region of interest" description="Disordered" evidence="2">
    <location>
        <begin position="1861"/>
        <end position="1969"/>
    </location>
</feature>
<name>A0A6J0ZB52_ODOVR</name>
<organism evidence="4 5">
    <name type="scientific">Odocoileus virginianus</name>
    <name type="common">White-tailed deer</name>
    <dbReference type="NCBI Taxonomy" id="9874"/>
    <lineage>
        <taxon>Eukaryota</taxon>
        <taxon>Metazoa</taxon>
        <taxon>Chordata</taxon>
        <taxon>Craniata</taxon>
        <taxon>Vertebrata</taxon>
        <taxon>Euteleostomi</taxon>
        <taxon>Mammalia</taxon>
        <taxon>Eutheria</taxon>
        <taxon>Laurasiatheria</taxon>
        <taxon>Artiodactyla</taxon>
        <taxon>Ruminantia</taxon>
        <taxon>Pecora</taxon>
        <taxon>Cervidae</taxon>
        <taxon>Odocoileinae</taxon>
        <taxon>Odocoileus</taxon>
    </lineage>
</organism>
<accession>A0A6J0ZB52</accession>
<feature type="compositionally biased region" description="Polar residues" evidence="2">
    <location>
        <begin position="1149"/>
        <end position="1163"/>
    </location>
</feature>
<feature type="compositionally biased region" description="Basic and acidic residues" evidence="2">
    <location>
        <begin position="1164"/>
        <end position="1177"/>
    </location>
</feature>
<protein>
    <submittedName>
        <fullName evidence="5">Glutamine-rich protein 2</fullName>
    </submittedName>
</protein>
<reference evidence="4" key="1">
    <citation type="journal article" date="2022" name="J. Hered.">
        <title>A De Novo Chromosome-Level Genome Assembly of the White-Tailed Deer, Odocoileus Virginianus.</title>
        <authorList>
            <person name="London E.W."/>
            <person name="Roca A.L."/>
            <person name="Novakofski J.E."/>
            <person name="Mateus-Pinilla N.E."/>
        </authorList>
    </citation>
    <scope>NUCLEOTIDE SEQUENCE [LARGE SCALE GENOMIC DNA]</scope>
</reference>
<sequence>MPPATSAPSVSLRELADLAIGTPEVGAVNFMALHTLLVAMLKSLNLQDTRIDFQSPMLDQSRSFESARASTSTPQLPGPKERRRSSVARAQTLETQVKDLGGQVQDLGRQLKTMGSQVQAIVAHVRHLPTQTGGLEDRDWLETKDSALLAQERGQAGPTKGRKDTKPVFQGPELLQDLMEDMKILKEAHQKKEQPELQPEKLLQRIEELERIIRERDEFLELLNRKLSGMPSPEEATMVTWEELEQAITDGWKGSQTISESSTGLQRRKRQGSITSNDLTASGVSTMHPSVDQAIDSAGFITDKTFSGTSGIGYPFDGPPGRERSRVSSATGFPGREQHLRARDEAGLARPHPPSMSQLRAESDRRRSREQHSLGHLRRDERDAHLGPVYQDVSLPRDRHPQVSPDQHRGVFTSQGHLYARPDQYGLGSFDLDQFESLYPSTYVPGMVPLSVDQVGVMLPGMDEQELVLAGMAQSDAVPTLVPGRDQQGSEQPSIDQPGMVPLSTYQLPGMDESGMGPLGTYQSGLVPLGVDQHGFVIYPMDQQVFVQPSLGTSGFIQPGTEQHEMIQPGAGQAGMVQPSAGQAGVVQPGAGQAGVVQPGAGQPGVVQPGAGQPGVVQPGAGQPGVVQPGAGQAGVVQPGAGQAGVVQPGAGQPGVVQPGAGQPGVVQPGAGQAGVVQPGAGQAGVVQPGAGQPGVVQPGAGQPGVVQPGAGQPGVVQPGAGQAGVVQPGAGQAGVVQPGAGQAGVVQPGAGQPGVVQPGSGQPGVVQPGMGQPGVVQPRMYPRGLVQPGMYPRGLVQPEMYPRGLVQPGIGHPGFMQPRMYPRGLVQPGMYQRGLVPPRMYHRGLVQPAVGQPGVVQPDIGQPDLVQPGAGQAGVIQAGAGQAGVIELGAGQAGVIQPGAGQAGVFEPGAGQAGVTEPGAGQAGVIQPAAGQAGVIQTSAGQVGVIQPGAGQAGVVQPGAGQVGVIQPGAGQVGVIQPGAGQAGVVQPGAVQPGLVQPQVDHYGLVQSGRGQHGFFQPNISMPGLVPPGAYPPGLVQTGAYPRGFVQPGADQQGLVQSVIDPHWGRQSGTGRSIIPPGTELLGFPTYRADSRSLTSPRPYQQGVAPPGRDQYGRVSSLLASQGLTPSGIDREVLVREMYRQGLLQRGPTLSSTAIGPSPQDQQHLETPEPEQRDQAVPDSIADSQGLMSGGPGYQGVDQQVQVGVGPKELYNLSQAGVSVQTSPSQEALFPRSTHSLDYLNRGSSERSDTQSERHESLDKLTPSFPIAVETFRMMGEIIALYTELKENIKDLDEEQAGQTNSEKIQYLLALMVKKSIPPDLQEQLKTLKSLTKEIRQEKAKMEKMSKILEGHGHGEKEIGKEEKDSPLNLQLGILRVTMADIEKELGELRERQEKGKVSVEHSVSEASVYLQDQLDKLRTIIENMLASSSTLLSMSLNMTPHKTLTTLAPSQIDPAATCPACSLDLSHQVSMLVQRYEQLQNMVNNLAASRPSRKAKLQSQDEELLGHVQSAILQVQGDCEKLNITTSNLIEDHRQKQKDIDVLYQGLEKLAREKANREHLEMEIDVKADKSALAAKVSRVQFDATTEQLNHMMQELVAKMTGQEQDWQKMLDKLLVEMDNKLDRLELDPVKQSLEDRWKSLRQQLKERSPLYQADEAAAMRRQLLAHFHCLSCDRPLETPVTGQVIPVTPVGPCLPGHRSVRPYTVFELEQVRQQSRNLKLGSSGFPRGDLGPVERSVGRLRTMHSKMLLDIEKVQIHFGGSVKASSQMIHELLQAQCLSSPCYRRLPDMADYSYSSAPRPCGGSHTLTYPYRRIRLQHLSQGLYPPEEIQIAMKHDEVDILGLDGHIYKGRMETRLPDLMNKDNAGMKHKTKQSRPHGHRQQPPSDGGQLPSRPQSAQTLAASDSAPSRHRKDRPVSTEGRLSQPNPAHLPGKTGNLPGGRDEHRDMPPGEGLEEPTRGPRSTSAH</sequence>
<feature type="compositionally biased region" description="Basic residues" evidence="2">
    <location>
        <begin position="1870"/>
        <end position="1883"/>
    </location>
</feature>
<dbReference type="PANTHER" id="PTHR46766:SF1">
    <property type="entry name" value="GLUTAMINE-RICH PROTEIN 2"/>
    <property type="match status" value="1"/>
</dbReference>
<dbReference type="GO" id="GO:0030031">
    <property type="term" value="P:cell projection assembly"/>
    <property type="evidence" value="ECO:0007669"/>
    <property type="project" value="TreeGrafter"/>
</dbReference>
<dbReference type="GeneID" id="110152079"/>
<proteinExistence type="predicted"/>
<feature type="compositionally biased region" description="Basic and acidic residues" evidence="2">
    <location>
        <begin position="361"/>
        <end position="385"/>
    </location>
</feature>
<feature type="compositionally biased region" description="Polar residues" evidence="2">
    <location>
        <begin position="62"/>
        <end position="75"/>
    </location>
</feature>
<feature type="domain" description="DUF4795" evidence="3">
    <location>
        <begin position="1500"/>
        <end position="1706"/>
    </location>
</feature>
<dbReference type="Pfam" id="PF16043">
    <property type="entry name" value="DUF4795"/>
    <property type="match status" value="1"/>
</dbReference>
<feature type="compositionally biased region" description="Polar residues" evidence="2">
    <location>
        <begin position="272"/>
        <end position="285"/>
    </location>
</feature>
<feature type="region of interest" description="Disordered" evidence="2">
    <location>
        <begin position="1223"/>
        <end position="1260"/>
    </location>
</feature>
<dbReference type="Proteomes" id="UP001652640">
    <property type="component" value="Chromosome 17"/>
</dbReference>